<dbReference type="Pfam" id="PF01555">
    <property type="entry name" value="N6_N4_Mtase"/>
    <property type="match status" value="1"/>
</dbReference>
<gene>
    <name evidence="4" type="ORF">SDC9_84782</name>
</gene>
<dbReference type="GO" id="GO:0007059">
    <property type="term" value="P:chromosome segregation"/>
    <property type="evidence" value="ECO:0007669"/>
    <property type="project" value="TreeGrafter"/>
</dbReference>
<dbReference type="Pfam" id="PF02195">
    <property type="entry name" value="ParB_N"/>
    <property type="match status" value="1"/>
</dbReference>
<proteinExistence type="predicted"/>
<dbReference type="EMBL" id="VSSQ01008189">
    <property type="protein sequence ID" value="MPM38155.1"/>
    <property type="molecule type" value="Genomic_DNA"/>
</dbReference>
<feature type="domain" description="ParB-like N-terminal" evidence="3">
    <location>
        <begin position="4"/>
        <end position="89"/>
    </location>
</feature>
<name>A0A644ZB92_9ZZZZ</name>
<dbReference type="GO" id="GO:0003677">
    <property type="term" value="F:DNA binding"/>
    <property type="evidence" value="ECO:0007669"/>
    <property type="project" value="InterPro"/>
</dbReference>
<dbReference type="GO" id="GO:0008170">
    <property type="term" value="F:N-methyltransferase activity"/>
    <property type="evidence" value="ECO:0007669"/>
    <property type="project" value="InterPro"/>
</dbReference>
<dbReference type="PANTHER" id="PTHR33375:SF1">
    <property type="entry name" value="CHROMOSOME-PARTITIONING PROTEIN PARB-RELATED"/>
    <property type="match status" value="1"/>
</dbReference>
<dbReference type="GO" id="GO:0005694">
    <property type="term" value="C:chromosome"/>
    <property type="evidence" value="ECO:0007669"/>
    <property type="project" value="TreeGrafter"/>
</dbReference>
<dbReference type="SUPFAM" id="SSF53335">
    <property type="entry name" value="S-adenosyl-L-methionine-dependent methyltransferases"/>
    <property type="match status" value="1"/>
</dbReference>
<dbReference type="PANTHER" id="PTHR33375">
    <property type="entry name" value="CHROMOSOME-PARTITIONING PROTEIN PARB-RELATED"/>
    <property type="match status" value="1"/>
</dbReference>
<dbReference type="InterPro" id="IPR036086">
    <property type="entry name" value="ParB/Sulfiredoxin_sf"/>
</dbReference>
<sequence length="409" mass="45744">MQNINMKVSEIHPYEKNPRFNDGAVDAVAASIKEFGFKNPIIVDKDNVIIAGHTRMLAAKKLGLEEVPVVVASDLTPEQVQAFRIADNKTGEIAEWNYDLLPLEIKELQEANFDLSLLGFDTEELDRLLNGNADDTVADGETEPDAVPDVPEEAASKRGEVYRLGDHLLMCGDSTNADDTAKLMGEDKADLYLVDPPYNVALTGSNGLTIQNDNMSDGQFREFLSGAFKCAASFLEPGAAFYIFHSDSESVNFRLAANANELEVHETLYWVKNSFNLGRFDYHLQSESVLYGWKPGAPHHWYSDRCQCNLLRFDKPKCNDVHPSMKTVEMLVYLVRNSSSRGQTVLDNFGGSGSTLIACEQTGRKCRMMELDEKYCDVIRRRWAEFVHGEGCDWQMLTSVLETEVIAAE</sequence>
<keyword evidence="1" id="KW-0489">Methyltransferase</keyword>
<dbReference type="InterPro" id="IPR003115">
    <property type="entry name" value="ParB_N"/>
</dbReference>
<dbReference type="InterPro" id="IPR029063">
    <property type="entry name" value="SAM-dependent_MTases_sf"/>
</dbReference>
<dbReference type="AlphaFoldDB" id="A0A644ZB92"/>
<dbReference type="CDD" id="cd16402">
    <property type="entry name" value="ParB_N_like_MT"/>
    <property type="match status" value="1"/>
</dbReference>
<dbReference type="InterPro" id="IPR001091">
    <property type="entry name" value="RM_Methyltransferase"/>
</dbReference>
<dbReference type="PIRSF" id="PIRSF036758">
    <property type="entry name" value="Aden_M_ParB"/>
    <property type="match status" value="1"/>
</dbReference>
<dbReference type="InterPro" id="IPR015840">
    <property type="entry name" value="DNA_MeTrfase_ParB"/>
</dbReference>
<dbReference type="InterPro" id="IPR002941">
    <property type="entry name" value="DNA_methylase_N4/N6"/>
</dbReference>
<dbReference type="InterPro" id="IPR050336">
    <property type="entry name" value="Chromosome_partition/occlusion"/>
</dbReference>
<dbReference type="GO" id="GO:0032259">
    <property type="term" value="P:methylation"/>
    <property type="evidence" value="ECO:0007669"/>
    <property type="project" value="UniProtKB-KW"/>
</dbReference>
<protein>
    <recommendedName>
        <fullName evidence="3">ParB-like N-terminal domain-containing protein</fullName>
    </recommendedName>
</protein>
<dbReference type="Gene3D" id="3.40.50.150">
    <property type="entry name" value="Vaccinia Virus protein VP39"/>
    <property type="match status" value="1"/>
</dbReference>
<dbReference type="SUPFAM" id="SSF110849">
    <property type="entry name" value="ParB/Sulfiredoxin"/>
    <property type="match status" value="1"/>
</dbReference>
<reference evidence="4" key="1">
    <citation type="submission" date="2019-08" db="EMBL/GenBank/DDBJ databases">
        <authorList>
            <person name="Kucharzyk K."/>
            <person name="Murdoch R.W."/>
            <person name="Higgins S."/>
            <person name="Loffler F."/>
        </authorList>
    </citation>
    <scope>NUCLEOTIDE SEQUENCE</scope>
</reference>
<evidence type="ECO:0000313" key="4">
    <source>
        <dbReference type="EMBL" id="MPM38155.1"/>
    </source>
</evidence>
<evidence type="ECO:0000256" key="2">
    <source>
        <dbReference type="ARBA" id="ARBA00022679"/>
    </source>
</evidence>
<comment type="caution">
    <text evidence="4">The sequence shown here is derived from an EMBL/GenBank/DDBJ whole genome shotgun (WGS) entry which is preliminary data.</text>
</comment>
<dbReference type="GO" id="GO:0045881">
    <property type="term" value="P:positive regulation of sporulation resulting in formation of a cellular spore"/>
    <property type="evidence" value="ECO:0007669"/>
    <property type="project" value="TreeGrafter"/>
</dbReference>
<dbReference type="SMART" id="SM00470">
    <property type="entry name" value="ParB"/>
    <property type="match status" value="1"/>
</dbReference>
<evidence type="ECO:0000259" key="3">
    <source>
        <dbReference type="SMART" id="SM00470"/>
    </source>
</evidence>
<accession>A0A644ZB92</accession>
<dbReference type="PRINTS" id="PR00508">
    <property type="entry name" value="S21N4MTFRASE"/>
</dbReference>
<keyword evidence="2" id="KW-0808">Transferase</keyword>
<evidence type="ECO:0000256" key="1">
    <source>
        <dbReference type="ARBA" id="ARBA00022603"/>
    </source>
</evidence>
<dbReference type="Gene3D" id="3.90.1530.10">
    <property type="entry name" value="Conserved hypothetical protein from pyrococcus furiosus pfu- 392566-001, ParB domain"/>
    <property type="match status" value="1"/>
</dbReference>
<organism evidence="4">
    <name type="scientific">bioreactor metagenome</name>
    <dbReference type="NCBI Taxonomy" id="1076179"/>
    <lineage>
        <taxon>unclassified sequences</taxon>
        <taxon>metagenomes</taxon>
        <taxon>ecological metagenomes</taxon>
    </lineage>
</organism>